<dbReference type="EMBL" id="AHCD03000044">
    <property type="protein sequence ID" value="KAF7781654.1"/>
    <property type="molecule type" value="Genomic_DNA"/>
</dbReference>
<dbReference type="Gene3D" id="3.40.309.10">
    <property type="entry name" value="Aldehyde Dehydrogenase, Chain A, domain 2"/>
    <property type="match status" value="1"/>
</dbReference>
<evidence type="ECO:0000256" key="4">
    <source>
        <dbReference type="PIRNR" id="PIRNR036492"/>
    </source>
</evidence>
<dbReference type="Proteomes" id="UP000016480">
    <property type="component" value="Unassembled WGS sequence"/>
</dbReference>
<reference evidence="9 10" key="1">
    <citation type="journal article" date="2012" name="J. Bacteriol.">
        <title>Genome sequence of the cycloprodigiosin-producing bacterial strain Pseudoalteromonas rubra ATCC 29570(T).</title>
        <authorList>
            <person name="Xie B.B."/>
            <person name="Shu Y.L."/>
            <person name="Qin Q.L."/>
            <person name="Rong J.C."/>
            <person name="Zhang X.Y."/>
            <person name="Chen X.L."/>
            <person name="Zhou B.C."/>
            <person name="Zhang Y.Z."/>
        </authorList>
    </citation>
    <scope>NUCLEOTIDE SEQUENCE [LARGE SCALE GENOMIC DNA]</scope>
    <source>
        <strain evidence="9 10">DSM 6842</strain>
    </source>
</reference>
<dbReference type="PIRSF" id="PIRSF036492">
    <property type="entry name" value="ALDH"/>
    <property type="match status" value="1"/>
</dbReference>
<dbReference type="GO" id="GO:0004029">
    <property type="term" value="F:aldehyde dehydrogenase (NAD+) activity"/>
    <property type="evidence" value="ECO:0007669"/>
    <property type="project" value="TreeGrafter"/>
</dbReference>
<feature type="domain" description="Aldehyde dehydrogenase" evidence="8">
    <location>
        <begin position="24"/>
        <end position="473"/>
    </location>
</feature>
<dbReference type="GO" id="GO:0006081">
    <property type="term" value="P:aldehyde metabolic process"/>
    <property type="evidence" value="ECO:0007669"/>
    <property type="project" value="InterPro"/>
</dbReference>
<evidence type="ECO:0000256" key="6">
    <source>
        <dbReference type="PROSITE-ProRule" id="PRU10007"/>
    </source>
</evidence>
<feature type="active site" evidence="5 6">
    <location>
        <position position="250"/>
    </location>
</feature>
<evidence type="ECO:0000256" key="5">
    <source>
        <dbReference type="PIRSR" id="PIRSR036492-1"/>
    </source>
</evidence>
<name>A0A8T0C1W8_9GAMM</name>
<gene>
    <name evidence="9" type="ORF">PRUB_b0951</name>
</gene>
<dbReference type="InterPro" id="IPR016161">
    <property type="entry name" value="Ald_DH/histidinol_DH"/>
</dbReference>
<dbReference type="PROSITE" id="PS00687">
    <property type="entry name" value="ALDEHYDE_DEHYDR_GLU"/>
    <property type="match status" value="1"/>
</dbReference>
<evidence type="ECO:0000256" key="2">
    <source>
        <dbReference type="ARBA" id="ARBA00023002"/>
    </source>
</evidence>
<comment type="caution">
    <text evidence="9">The sequence shown here is derived from an EMBL/GenBank/DDBJ whole genome shotgun (WGS) entry which is preliminary data.</text>
</comment>
<evidence type="ECO:0000259" key="8">
    <source>
        <dbReference type="Pfam" id="PF00171"/>
    </source>
</evidence>
<dbReference type="InterPro" id="IPR015590">
    <property type="entry name" value="Aldehyde_DH_dom"/>
</dbReference>
<accession>A0A8T0C1W8</accession>
<dbReference type="CDD" id="cd07133">
    <property type="entry name" value="ALDH_CALDH_CalB"/>
    <property type="match status" value="1"/>
</dbReference>
<dbReference type="InterPro" id="IPR012394">
    <property type="entry name" value="Aldehyde_DH_NAD(P)"/>
</dbReference>
<protein>
    <recommendedName>
        <fullName evidence="4">Aldehyde dehydrogenase</fullName>
    </recommendedName>
</protein>
<keyword evidence="3" id="KW-0520">NAD</keyword>
<evidence type="ECO:0000313" key="9">
    <source>
        <dbReference type="EMBL" id="KAF7781654.1"/>
    </source>
</evidence>
<evidence type="ECO:0000256" key="1">
    <source>
        <dbReference type="ARBA" id="ARBA00009986"/>
    </source>
</evidence>
<evidence type="ECO:0000313" key="10">
    <source>
        <dbReference type="Proteomes" id="UP000016480"/>
    </source>
</evidence>
<dbReference type="InterPro" id="IPR016162">
    <property type="entry name" value="Ald_DH_N"/>
</dbReference>
<dbReference type="PANTHER" id="PTHR43570:SF20">
    <property type="entry name" value="ALDEHYDE DEHYDROGENASE ALDX-RELATED"/>
    <property type="match status" value="1"/>
</dbReference>
<dbReference type="GO" id="GO:0005737">
    <property type="term" value="C:cytoplasm"/>
    <property type="evidence" value="ECO:0007669"/>
    <property type="project" value="TreeGrafter"/>
</dbReference>
<evidence type="ECO:0000256" key="7">
    <source>
        <dbReference type="RuleBase" id="RU003345"/>
    </source>
</evidence>
<comment type="similarity">
    <text evidence="1 4 7">Belongs to the aldehyde dehydrogenase family.</text>
</comment>
<proteinExistence type="inferred from homology"/>
<sequence>MANFSTFISTSSYRRYYHVNHFAKLAKTRPATMTNMSTVSEHTLLEMNFQAMQSAYSRDPAPDYAQRIAVLKKLKRALINHEQQIYQALSEDYGYRSEFDTFFADLMPTIATIKYAIKHLKKWMQPSRRHAGLMLAPSKVRVHYQPLGVVGVVTPWNFPLYLALGPTIQALAAGNRVMIKMSEFTPNANQVLRTILEDISDHVHLVEGDADIGAAFTALPFDHLIFTGSTAVGKLVAKAAADNLTPITLELGGKSPTIIDHDIDMKVAVDAVIMGKSVNSGQICVAPDYIFVPTSRLDSFIDTFIACYREYHLQSNNSNRQSHIISERQHARLLQLLDDAKTKGATVHTVKDAEPGDGKRIYPHLLTNLSDDMAVLKEEIFGSLLPVMTYDTLDEVITYITARPRPLALYIMSNNSVLIERLITHTHSGGISINDTTMHVVADDAPFGGIGHSGMGHYHGYEGFLTFSKAKTVLYSSSWLPKNRFVLKHRDWMLKVLRKYILR</sequence>
<keyword evidence="2 4" id="KW-0560">Oxidoreductase</keyword>
<dbReference type="Pfam" id="PF00171">
    <property type="entry name" value="Aldedh"/>
    <property type="match status" value="1"/>
</dbReference>
<evidence type="ECO:0000256" key="3">
    <source>
        <dbReference type="ARBA" id="ARBA00023027"/>
    </source>
</evidence>
<dbReference type="PANTHER" id="PTHR43570">
    <property type="entry name" value="ALDEHYDE DEHYDROGENASE"/>
    <property type="match status" value="1"/>
</dbReference>
<dbReference type="InterPro" id="IPR016163">
    <property type="entry name" value="Ald_DH_C"/>
</dbReference>
<dbReference type="Gene3D" id="3.40.605.10">
    <property type="entry name" value="Aldehyde Dehydrogenase, Chain A, domain 1"/>
    <property type="match status" value="1"/>
</dbReference>
<feature type="active site" evidence="5">
    <location>
        <position position="284"/>
    </location>
</feature>
<dbReference type="AlphaFoldDB" id="A0A8T0C1W8"/>
<dbReference type="InterPro" id="IPR029510">
    <property type="entry name" value="Ald_DH_CS_GLU"/>
</dbReference>
<organism evidence="9 10">
    <name type="scientific">Pseudoalteromonas rubra</name>
    <dbReference type="NCBI Taxonomy" id="43658"/>
    <lineage>
        <taxon>Bacteria</taxon>
        <taxon>Pseudomonadati</taxon>
        <taxon>Pseudomonadota</taxon>
        <taxon>Gammaproteobacteria</taxon>
        <taxon>Alteromonadales</taxon>
        <taxon>Pseudoalteromonadaceae</taxon>
        <taxon>Pseudoalteromonas</taxon>
    </lineage>
</organism>
<dbReference type="SUPFAM" id="SSF53720">
    <property type="entry name" value="ALDH-like"/>
    <property type="match status" value="1"/>
</dbReference>